<organism evidence="2 3">
    <name type="scientific">Protofrankia coriariae</name>
    <dbReference type="NCBI Taxonomy" id="1562887"/>
    <lineage>
        <taxon>Bacteria</taxon>
        <taxon>Bacillati</taxon>
        <taxon>Actinomycetota</taxon>
        <taxon>Actinomycetes</taxon>
        <taxon>Frankiales</taxon>
        <taxon>Frankiaceae</taxon>
        <taxon>Protofrankia</taxon>
    </lineage>
</organism>
<accession>A0ABR5F243</accession>
<evidence type="ECO:0000313" key="2">
    <source>
        <dbReference type="EMBL" id="KLL10777.1"/>
    </source>
</evidence>
<dbReference type="Pfam" id="PF12728">
    <property type="entry name" value="HTH_17"/>
    <property type="match status" value="1"/>
</dbReference>
<proteinExistence type="predicted"/>
<evidence type="ECO:0000259" key="1">
    <source>
        <dbReference type="Pfam" id="PF12728"/>
    </source>
</evidence>
<dbReference type="Proteomes" id="UP000035425">
    <property type="component" value="Unassembled WGS sequence"/>
</dbReference>
<reference evidence="2 3" key="1">
    <citation type="submission" date="2014-12" db="EMBL/GenBank/DDBJ databases">
        <title>Frankia sp. BMG5.1 draft genome.</title>
        <authorList>
            <person name="Gtari M."/>
            <person name="Ghodhbane-Gtari F."/>
            <person name="Nouioui I."/>
            <person name="Ktari A."/>
            <person name="Hezbri K."/>
            <person name="Mimouni W."/>
            <person name="Sbissi I."/>
            <person name="Ayari A."/>
            <person name="Yamanaka T."/>
            <person name="Normand P."/>
            <person name="Tisa L.S."/>
            <person name="Boudabous A."/>
        </authorList>
    </citation>
    <scope>NUCLEOTIDE SEQUENCE [LARGE SCALE GENOMIC DNA]</scope>
    <source>
        <strain evidence="2 3">BMG5.1</strain>
    </source>
</reference>
<dbReference type="InterPro" id="IPR041657">
    <property type="entry name" value="HTH_17"/>
</dbReference>
<name>A0ABR5F243_9ACTN</name>
<sequence>MVDPLAGLKPLISVGVAAEVLGFSRAVAYRYAKAGQLPVRRIGGRLYVVTAQLRDLLTPDGPAEDRA</sequence>
<feature type="domain" description="Helix-turn-helix" evidence="1">
    <location>
        <begin position="13"/>
        <end position="57"/>
    </location>
</feature>
<protein>
    <recommendedName>
        <fullName evidence="1">Helix-turn-helix domain-containing protein</fullName>
    </recommendedName>
</protein>
<comment type="caution">
    <text evidence="2">The sequence shown here is derived from an EMBL/GenBank/DDBJ whole genome shotgun (WGS) entry which is preliminary data.</text>
</comment>
<gene>
    <name evidence="2" type="ORF">FrCorBMG51_15705</name>
</gene>
<dbReference type="EMBL" id="JWIO01000026">
    <property type="protein sequence ID" value="KLL10777.1"/>
    <property type="molecule type" value="Genomic_DNA"/>
</dbReference>
<keyword evidence="3" id="KW-1185">Reference proteome</keyword>
<evidence type="ECO:0000313" key="3">
    <source>
        <dbReference type="Proteomes" id="UP000035425"/>
    </source>
</evidence>